<feature type="signal peptide" evidence="2">
    <location>
        <begin position="1"/>
        <end position="40"/>
    </location>
</feature>
<dbReference type="EMBL" id="CP071696">
    <property type="protein sequence ID" value="QTX05787.1"/>
    <property type="molecule type" value="Genomic_DNA"/>
</dbReference>
<feature type="compositionally biased region" description="Low complexity" evidence="1">
    <location>
        <begin position="518"/>
        <end position="558"/>
    </location>
</feature>
<gene>
    <name evidence="3" type="ORF">G127AT_06170</name>
</gene>
<evidence type="ECO:0000256" key="2">
    <source>
        <dbReference type="SAM" id="SignalP"/>
    </source>
</evidence>
<accession>A0A975FPS5</accession>
<dbReference type="AlphaFoldDB" id="A0A975FPS5"/>
<evidence type="ECO:0000256" key="1">
    <source>
        <dbReference type="SAM" id="MobiDB-lite"/>
    </source>
</evidence>
<feature type="compositionally biased region" description="Basic residues" evidence="1">
    <location>
        <begin position="575"/>
        <end position="584"/>
    </location>
</feature>
<keyword evidence="4" id="KW-1185">Reference proteome</keyword>
<feature type="chain" id="PRO_5037171591" description="Bacterial Ig-like domain-containing protein" evidence="2">
    <location>
        <begin position="41"/>
        <end position="592"/>
    </location>
</feature>
<name>A0A975FPS5_9MICO</name>
<feature type="region of interest" description="Disordered" evidence="1">
    <location>
        <begin position="503"/>
        <end position="592"/>
    </location>
</feature>
<dbReference type="RefSeq" id="WP_210901104.1">
    <property type="nucleotide sequence ID" value="NZ_CP071696.1"/>
</dbReference>
<sequence length="592" mass="58443">MPTTKVHGIRGRMRMLAAAAGAVTALTGAGLVFGAAPASAEPVDIGGLIDAFENPDGPTEVELAEDMGEIAMQLTLVDGKELTLDLSGHALTAGTIAVGAGSTLTVLDAAGGTGTLIADASSAFAGSAGIDTSEGALVLQSGTIFATGSEGGAAIGGGVGGSGGSFTMNGGNVMANADGGGAAIGGGAAGDSGTVIVNGGTLTATADGGGGAGIGGGAGGAGDEIVFGGGTTTPRAMHPEVSAIGPGLGLHEDGAAFGFIGFGAGATIVFPADGGDQLMPADRWVPISSTITMDAVCTVAGELELRETGLISGAGTLLRSGTGTVDNGGTITLPTANIQPSDRSFVSGRNFAFDYVDVDPVGSEHVYATTFAEGARTLPPGVWNTAEDGSGQTVDAETDLTGFGERTPLYQQSAGTLEVTASATRVDQGGSVDLTAHAWTAGGRDLGDVTADTVFTSSVPTDIVDGNRVAFPTASPHTITATYPGAAGTLTADVVIEVVAPPVRRPARPRRPAPPAATPSRRPAPTRRAASSRPSPSSRPAPSRSRSRGSVSAAPAPAERLENACGGRIPPPSRSKPHPGGRKRPREDWHAR</sequence>
<reference evidence="3" key="1">
    <citation type="submission" date="2021-03" db="EMBL/GenBank/DDBJ databases">
        <title>Agromyces archimandritus sp. nov., isolated from the cockroach Archimandrita tessellata.</title>
        <authorList>
            <person name="Guzman J."/>
            <person name="Ortuzar M."/>
            <person name="Poehlein A."/>
            <person name="Daniel R."/>
            <person name="Trujillo M."/>
            <person name="Vilcinskas A."/>
        </authorList>
    </citation>
    <scope>NUCLEOTIDE SEQUENCE</scope>
    <source>
        <strain evidence="3">G127AT</strain>
    </source>
</reference>
<dbReference type="Proteomes" id="UP000671914">
    <property type="component" value="Chromosome"/>
</dbReference>
<evidence type="ECO:0000313" key="3">
    <source>
        <dbReference type="EMBL" id="QTX05787.1"/>
    </source>
</evidence>
<keyword evidence="2" id="KW-0732">Signal</keyword>
<proteinExistence type="predicted"/>
<protein>
    <recommendedName>
        <fullName evidence="5">Bacterial Ig-like domain-containing protein</fullName>
    </recommendedName>
</protein>
<organism evidence="3 4">
    <name type="scientific">Agromyces archimandritae</name>
    <dbReference type="NCBI Taxonomy" id="2781962"/>
    <lineage>
        <taxon>Bacteria</taxon>
        <taxon>Bacillati</taxon>
        <taxon>Actinomycetota</taxon>
        <taxon>Actinomycetes</taxon>
        <taxon>Micrococcales</taxon>
        <taxon>Microbacteriaceae</taxon>
        <taxon>Agromyces</taxon>
    </lineage>
</organism>
<dbReference type="KEGG" id="aarc:G127AT_06170"/>
<evidence type="ECO:0000313" key="4">
    <source>
        <dbReference type="Proteomes" id="UP000671914"/>
    </source>
</evidence>
<evidence type="ECO:0008006" key="5">
    <source>
        <dbReference type="Google" id="ProtNLM"/>
    </source>
</evidence>